<keyword evidence="4" id="KW-1185">Reference proteome</keyword>
<evidence type="ECO:0000256" key="1">
    <source>
        <dbReference type="SAM" id="Phobius"/>
    </source>
</evidence>
<name>A0AAU8MPN1_9GAMM</name>
<keyword evidence="1" id="KW-0472">Membrane</keyword>
<keyword evidence="1" id="KW-1133">Transmembrane helix</keyword>
<dbReference type="AlphaFoldDB" id="A0AAU8MPN1"/>
<feature type="transmembrane region" description="Helical" evidence="1">
    <location>
        <begin position="16"/>
        <end position="34"/>
    </location>
</feature>
<accession>A0AAU8MPN1</accession>
<dbReference type="Proteomes" id="UP001387215">
    <property type="component" value="Unassembled WGS sequence"/>
</dbReference>
<dbReference type="EMBL" id="JBANDL010000002">
    <property type="protein sequence ID" value="MEI2455189.1"/>
    <property type="molecule type" value="Genomic_DNA"/>
</dbReference>
<dbReference type="EMBL" id="CP159925">
    <property type="protein sequence ID" value="XCO74125.1"/>
    <property type="molecule type" value="Genomic_DNA"/>
</dbReference>
<organism evidence="3">
    <name type="scientific">Lysobacter firmicutimachus</name>
    <dbReference type="NCBI Taxonomy" id="1792846"/>
    <lineage>
        <taxon>Bacteria</taxon>
        <taxon>Pseudomonadati</taxon>
        <taxon>Pseudomonadota</taxon>
        <taxon>Gammaproteobacteria</taxon>
        <taxon>Lysobacterales</taxon>
        <taxon>Lysobacteraceae</taxon>
        <taxon>Lysobacter</taxon>
    </lineage>
</organism>
<proteinExistence type="predicted"/>
<evidence type="ECO:0000313" key="2">
    <source>
        <dbReference type="EMBL" id="MEI2455189.1"/>
    </source>
</evidence>
<gene>
    <name evidence="3" type="ORF">ABU614_17315</name>
    <name evidence="2" type="ORF">V2J18_10930</name>
</gene>
<evidence type="ECO:0000313" key="4">
    <source>
        <dbReference type="Proteomes" id="UP001387215"/>
    </source>
</evidence>
<sequence length="44" mass="4628">MKATHKPARADRIEQAMRWTLAVALIVAVAWAWGHGGAGGPFAG</sequence>
<protein>
    <submittedName>
        <fullName evidence="3">Uncharacterized protein</fullName>
    </submittedName>
</protein>
<reference evidence="2 4" key="1">
    <citation type="submission" date="2024-02" db="EMBL/GenBank/DDBJ databases">
        <title>Lysobacter Genome Sequencing and Mining.</title>
        <authorList>
            <person name="Bierman J."/>
            <person name="Walker M.C."/>
        </authorList>
    </citation>
    <scope>NUCLEOTIDE SEQUENCE [LARGE SCALE GENOMIC DNA]</scope>
    <source>
        <strain evidence="2 4">PB6250</strain>
    </source>
</reference>
<keyword evidence="1" id="KW-0812">Transmembrane</keyword>
<dbReference type="RefSeq" id="WP_261370011.1">
    <property type="nucleotide sequence ID" value="NZ_CP159925.1"/>
</dbReference>
<reference evidence="3" key="2">
    <citation type="submission" date="2024-06" db="EMBL/GenBank/DDBJ databases">
        <authorList>
            <person name="Li S."/>
        </authorList>
    </citation>
    <scope>NUCLEOTIDE SEQUENCE</scope>
    <source>
        <strain evidence="3">SR10</strain>
    </source>
</reference>
<evidence type="ECO:0000313" key="3">
    <source>
        <dbReference type="EMBL" id="XCO74125.1"/>
    </source>
</evidence>